<keyword evidence="1" id="KW-0175">Coiled coil</keyword>
<evidence type="ECO:0000313" key="5">
    <source>
        <dbReference type="Proteomes" id="UP001189429"/>
    </source>
</evidence>
<dbReference type="InterPro" id="IPR002156">
    <property type="entry name" value="RNaseH_domain"/>
</dbReference>
<evidence type="ECO:0000256" key="1">
    <source>
        <dbReference type="SAM" id="Coils"/>
    </source>
</evidence>
<dbReference type="EMBL" id="CAUYUJ010014517">
    <property type="protein sequence ID" value="CAK0842374.1"/>
    <property type="molecule type" value="Genomic_DNA"/>
</dbReference>
<accession>A0ABN9TAK3</accession>
<sequence>ASETALGLSLRMPKSKPFTVCNECGQWVYNWRLDKQGGQCKCGAWLERFQGKPPWRSNHYGQQHAGSSAAAWWGPKPGESDGKAAALDFLAGRNKQLAKEIEELQRKHAPPPPQPRPPDAWQALTKAKGQHQKAQKWLLECEDELERLSILHDEALLRRDQALEDAFDADQARAKASAAYYKQVGKGELVKAEGEEPAQAEVQTILDFSVDDRLLDANLDDEDGPEKEAVLAFRTKLADIQQAGKTSLQKIEEAEAALARQQAEVRQKHAEEAKQLRDQAEQHQQLLVQQVEQLPSLRKQLRKKRRTEDGQAASGEAAKEPGEQPAAEPGATAAEPAAAPDAEAAQRRKQVLLDYQAKVKAERAVAVAKGGGKGKPGTAGDRQLFFANMEKWGPQAHKYVNEYQERHPRESAMGICETHLLPDKQKKVTVDLDRDGWKTTATAARPSGLSETGCCGRDDPFRGFVATTIHAKAGNVVYVTACMAPQWGKGSPNPQKLASLAAFLKAVDDPWIAAADWNLDPEQLLKSEFPQKVGGVVKTPQGAKVTCAKGEQGSLLDYRLVRKDFADQVMVEAELEVPWKVHCALLITLKGSYQEWWVRALVVPRAPPRTQRPRKSADLNSKTSKMKQKKLQERKSRLPPKEQEAFAKLHEEDEVCQEPKAPFQVPLECWRQAEEQLAQTGFPGPVVGTYTGPAQQLDDHVAYQGREEKEKDLSHRYGNWVSKLELALLAVHEVEEPEKARYLGRGRGFDLKWVKAKVTPGRANMKCHKSDAMCYALTLMQRYQTLARGRRDEAQRGRVSCKPKRIAEETLDQGMADFFGSARFMVWQKMMVKVETLSAAHRQKLLELTGTLAAAGQEMKQVATQFVEGFVEERGLIISNKTKLLVSDTQLGRELQAELESPALPLQLALDATATYGHQLQGLAPSSVRKLRQQAGAAVGGKAGGRCLTTVLAAGLEEDPAIKLRIQLVDSWLELWETAPEVHARIHRVWPAIRGALLSAGAARRWRRVRGPVGALVATLMDVGWDPRTAGTWSRPEVDGTITEWHLVESSSEAFGGFIDRQPILHDLREDIMRQLWKQAAAHEDGGNLGGGADMLHARRELDRYARRGMWAEWSRTMAVIIGGQWSRARKRERGYAVSATCPRCGLEPETLTHRIWKCTENISEGSEFAKSEHLVARALASVESEPSVWLRGLVPNHLTTPRFDEERLAQETLFFGVGELGDYRRDGVLTLFGDGSGGKRSDDQRRRRCGAAVAALAWREDSWCLGATIAAPLPGCRQSVPRSETLALAMALEQTTGSVHFVTDHQGLLKAWPRRRRKVTRGPNEDLWARIRAAAEGREVSLEWVPSHAEEEDAGRLVTDRDLFLAVGNATADHGAGEAADRAWEGFVMHAAPHADSWDAVAALVRRRASKALQLAQDCDTTRAEREDIALRGARESGVKIALRETGHQMAQDGAKWRCEVCNQRVHASSLLEFCST</sequence>
<comment type="caution">
    <text evidence="4">The sequence shown here is derived from an EMBL/GenBank/DDBJ whole genome shotgun (WGS) entry which is preliminary data.</text>
</comment>
<evidence type="ECO:0000256" key="2">
    <source>
        <dbReference type="SAM" id="MobiDB-lite"/>
    </source>
</evidence>
<feature type="domain" description="RNase H type-1" evidence="3">
    <location>
        <begin position="1226"/>
        <end position="1382"/>
    </location>
</feature>
<organism evidence="4 5">
    <name type="scientific">Prorocentrum cordatum</name>
    <dbReference type="NCBI Taxonomy" id="2364126"/>
    <lineage>
        <taxon>Eukaryota</taxon>
        <taxon>Sar</taxon>
        <taxon>Alveolata</taxon>
        <taxon>Dinophyceae</taxon>
        <taxon>Prorocentrales</taxon>
        <taxon>Prorocentraceae</taxon>
        <taxon>Prorocentrum</taxon>
    </lineage>
</organism>
<proteinExistence type="predicted"/>
<feature type="non-terminal residue" evidence="4">
    <location>
        <position position="1"/>
    </location>
</feature>
<feature type="compositionally biased region" description="Basic and acidic residues" evidence="2">
    <location>
        <begin position="630"/>
        <end position="641"/>
    </location>
</feature>
<dbReference type="InterPro" id="IPR012337">
    <property type="entry name" value="RNaseH-like_sf"/>
</dbReference>
<gene>
    <name evidence="4" type="ORF">PCOR1329_LOCUS37258</name>
</gene>
<protein>
    <recommendedName>
        <fullName evidence="3">RNase H type-1 domain-containing protein</fullName>
    </recommendedName>
</protein>
<feature type="region of interest" description="Disordered" evidence="2">
    <location>
        <begin position="607"/>
        <end position="641"/>
    </location>
</feature>
<reference evidence="4" key="1">
    <citation type="submission" date="2023-10" db="EMBL/GenBank/DDBJ databases">
        <authorList>
            <person name="Chen Y."/>
            <person name="Shah S."/>
            <person name="Dougan E. K."/>
            <person name="Thang M."/>
            <person name="Chan C."/>
        </authorList>
    </citation>
    <scope>NUCLEOTIDE SEQUENCE [LARGE SCALE GENOMIC DNA]</scope>
</reference>
<dbReference type="Proteomes" id="UP001189429">
    <property type="component" value="Unassembled WGS sequence"/>
</dbReference>
<keyword evidence="5" id="KW-1185">Reference proteome</keyword>
<feature type="region of interest" description="Disordered" evidence="2">
    <location>
        <begin position="300"/>
        <end position="346"/>
    </location>
</feature>
<feature type="non-terminal residue" evidence="4">
    <location>
        <position position="1478"/>
    </location>
</feature>
<feature type="compositionally biased region" description="Low complexity" evidence="2">
    <location>
        <begin position="323"/>
        <end position="343"/>
    </location>
</feature>
<dbReference type="SUPFAM" id="SSF53098">
    <property type="entry name" value="Ribonuclease H-like"/>
    <property type="match status" value="1"/>
</dbReference>
<evidence type="ECO:0000259" key="3">
    <source>
        <dbReference type="PROSITE" id="PS50879"/>
    </source>
</evidence>
<dbReference type="Gene3D" id="3.30.420.10">
    <property type="entry name" value="Ribonuclease H-like superfamily/Ribonuclease H"/>
    <property type="match status" value="1"/>
</dbReference>
<name>A0ABN9TAK3_9DINO</name>
<dbReference type="Pfam" id="PF00075">
    <property type="entry name" value="RNase_H"/>
    <property type="match status" value="1"/>
</dbReference>
<feature type="coiled-coil region" evidence="1">
    <location>
        <begin position="248"/>
        <end position="293"/>
    </location>
</feature>
<dbReference type="PROSITE" id="PS50879">
    <property type="entry name" value="RNASE_H_1"/>
    <property type="match status" value="1"/>
</dbReference>
<dbReference type="InterPro" id="IPR036397">
    <property type="entry name" value="RNaseH_sf"/>
</dbReference>
<evidence type="ECO:0000313" key="4">
    <source>
        <dbReference type="EMBL" id="CAK0842374.1"/>
    </source>
</evidence>